<sequence>MSHPFTQTKQLVFFLLACIFSSQAFAQTTTTFPPATSCTSKDLTLVGATLPGSDLCNTCTAGDSVYRNLNLRIYNKTGSTRTAFAFWGTLVIRNSNGTISSTRSINGCGGPVVQNDTTTLVFNKIGYVCGQSLTIKDLFLAWTDASPKSTCATLNSATINPKCGTLDSIQINTGLNASFSVTNATCSTPGAIDMTPMGGKAPYTYSWVASNGGVIPTGQATQQDLTGLVAGTYTVTITDALNCRSTRFTTVTASAPVTANAGDDFTKTCSQNANGKQIGETAVSGFTYSWSPATGLSDATASNPTANPSSTTTYTVTKTNTTTGCSNTDQVVVTVNNTAVVVNAGDDFTKNCISNTSGKQIGETAVSGFTYSWSPATGLSDATASNPTANPSTTTTYTVTKTNTTTGCSNTDQVMVTVDNAVVTANAGDDFTKTCTSNASGKQIGETAVSGFTYSWSPATGLSNATASNPTANPSATTTYTVTKTNTTSGCSNTDQVMVTVTTNAPATPTICVVQPSLCGPTTGSVTIKTPLGADYQYSIDNGGTWQTSPVFSNLPAGSVTGIKVSSISSGCISNGVSCDASDCSQPAARLVTDATAPVVPTEGQTTVKAFPNPFSTIVKFVVTIPEAGKGSLEVYNLLGQKVKTVFQGSMLRGINTFDVNMPLTKSAQLMYVLRIGNKTITGKLLQLNQ</sequence>
<dbReference type="EMBL" id="LWBO01000027">
    <property type="protein sequence ID" value="OQP44319.1"/>
    <property type="molecule type" value="Genomic_DNA"/>
</dbReference>
<dbReference type="InterPro" id="IPR025667">
    <property type="entry name" value="SprB_repeat"/>
</dbReference>
<keyword evidence="3" id="KW-1185">Reference proteome</keyword>
<dbReference type="NCBIfam" id="TIGR04183">
    <property type="entry name" value="Por_Secre_tail"/>
    <property type="match status" value="1"/>
</dbReference>
<dbReference type="InterPro" id="IPR026444">
    <property type="entry name" value="Secre_tail"/>
</dbReference>
<gene>
    <name evidence="2" type="ORF">A4D02_35275</name>
</gene>
<dbReference type="Gene3D" id="2.60.40.10">
    <property type="entry name" value="Immunoglobulins"/>
    <property type="match status" value="1"/>
</dbReference>
<organism evidence="2 3">
    <name type="scientific">Niastella koreensis</name>
    <dbReference type="NCBI Taxonomy" id="354356"/>
    <lineage>
        <taxon>Bacteria</taxon>
        <taxon>Pseudomonadati</taxon>
        <taxon>Bacteroidota</taxon>
        <taxon>Chitinophagia</taxon>
        <taxon>Chitinophagales</taxon>
        <taxon>Chitinophagaceae</taxon>
        <taxon>Niastella</taxon>
    </lineage>
</organism>
<accession>A0ABX3NSK9</accession>
<name>A0ABX3NSK9_9BACT</name>
<feature type="chain" id="PRO_5046404368" description="Secretion system C-terminal sorting domain-containing protein" evidence="1">
    <location>
        <begin position="27"/>
        <end position="690"/>
    </location>
</feature>
<reference evidence="2 3" key="1">
    <citation type="submission" date="2016-04" db="EMBL/GenBank/DDBJ databases">
        <authorList>
            <person name="Chen L."/>
            <person name="Zhuang W."/>
            <person name="Wang G."/>
        </authorList>
    </citation>
    <scope>NUCLEOTIDE SEQUENCE [LARGE SCALE GENOMIC DNA]</scope>
    <source>
        <strain evidence="3">GR20</strain>
    </source>
</reference>
<evidence type="ECO:0000256" key="1">
    <source>
        <dbReference type="SAM" id="SignalP"/>
    </source>
</evidence>
<comment type="caution">
    <text evidence="2">The sequence shown here is derived from an EMBL/GenBank/DDBJ whole genome shotgun (WGS) entry which is preliminary data.</text>
</comment>
<keyword evidence="1" id="KW-0732">Signal</keyword>
<dbReference type="Pfam" id="PF13573">
    <property type="entry name" value="SprB"/>
    <property type="match status" value="1"/>
</dbReference>
<proteinExistence type="predicted"/>
<evidence type="ECO:0000313" key="3">
    <source>
        <dbReference type="Proteomes" id="UP000192277"/>
    </source>
</evidence>
<dbReference type="Proteomes" id="UP000192277">
    <property type="component" value="Unassembled WGS sequence"/>
</dbReference>
<evidence type="ECO:0008006" key="4">
    <source>
        <dbReference type="Google" id="ProtNLM"/>
    </source>
</evidence>
<dbReference type="InterPro" id="IPR013783">
    <property type="entry name" value="Ig-like_fold"/>
</dbReference>
<dbReference type="RefSeq" id="WP_014218123.1">
    <property type="nucleotide sequence ID" value="NZ_LWBO01000027.1"/>
</dbReference>
<evidence type="ECO:0000313" key="2">
    <source>
        <dbReference type="EMBL" id="OQP44319.1"/>
    </source>
</evidence>
<feature type="signal peptide" evidence="1">
    <location>
        <begin position="1"/>
        <end position="26"/>
    </location>
</feature>
<protein>
    <recommendedName>
        <fullName evidence="4">Secretion system C-terminal sorting domain-containing protein</fullName>
    </recommendedName>
</protein>